<accession>A0A346NRR9</accession>
<sequence length="294" mass="31915">MAIKTRIWHWRSIIAGGYLIMQGVWLWCPLAVVGAGLAGALTHVGAPLKSPDVPWQGMVWPVTGHTYWPSQPHICIAMSYPLPAKAGFTLALNLAHKGLTLARRHRRYEADTALFRASKNSNLQSLNTPLTLSKGSPLNTVNKAIPPSFISTAGREHSHAKHHHSIKQMLIMLAGGLCWLTGALAIMQIIRLSAWQYRLPAGLTKSCHSVDGPLKLGVKAASVTLCAAITGIAVVYGSSLALRWWFPGSPHLAIPVKEALWGILTSIAAGVGFAMILAHNWLSLSLYRPGYHRE</sequence>
<dbReference type="AlphaFoldDB" id="A0A346NRR9"/>
<dbReference type="KEGG" id="salm:D0Y50_18815"/>
<dbReference type="Proteomes" id="UP000262073">
    <property type="component" value="Chromosome"/>
</dbReference>
<evidence type="ECO:0000313" key="3">
    <source>
        <dbReference type="Proteomes" id="UP000262073"/>
    </source>
</evidence>
<keyword evidence="1" id="KW-1133">Transmembrane helix</keyword>
<gene>
    <name evidence="2" type="ORF">D0Y50_18815</name>
</gene>
<protein>
    <submittedName>
        <fullName evidence="2">Uncharacterized protein</fullName>
    </submittedName>
</protein>
<feature type="transmembrane region" description="Helical" evidence="1">
    <location>
        <begin position="170"/>
        <end position="190"/>
    </location>
</feature>
<proteinExistence type="predicted"/>
<keyword evidence="1" id="KW-0812">Transmembrane</keyword>
<evidence type="ECO:0000313" key="2">
    <source>
        <dbReference type="EMBL" id="AXR08226.1"/>
    </source>
</evidence>
<feature type="transmembrane region" description="Helical" evidence="1">
    <location>
        <begin position="20"/>
        <end position="41"/>
    </location>
</feature>
<reference evidence="2 3" key="1">
    <citation type="submission" date="2018-08" db="EMBL/GenBank/DDBJ databases">
        <title>Salinimonas sediminis sp. nov., a piezophilic bacterium isolated from a deep-sea sediment sample from the New Britain Trench.</title>
        <authorList>
            <person name="Cao J."/>
        </authorList>
    </citation>
    <scope>NUCLEOTIDE SEQUENCE [LARGE SCALE GENOMIC DNA]</scope>
    <source>
        <strain evidence="2 3">N102</strain>
    </source>
</reference>
<organism evidence="2 3">
    <name type="scientific">Salinimonas sediminis</name>
    <dbReference type="NCBI Taxonomy" id="2303538"/>
    <lineage>
        <taxon>Bacteria</taxon>
        <taxon>Pseudomonadati</taxon>
        <taxon>Pseudomonadota</taxon>
        <taxon>Gammaproteobacteria</taxon>
        <taxon>Alteromonadales</taxon>
        <taxon>Alteromonadaceae</taxon>
        <taxon>Alteromonas/Salinimonas group</taxon>
        <taxon>Salinimonas</taxon>
    </lineage>
</organism>
<dbReference type="RefSeq" id="WP_117318439.1">
    <property type="nucleotide sequence ID" value="NZ_CP031769.1"/>
</dbReference>
<keyword evidence="1" id="KW-0472">Membrane</keyword>
<feature type="transmembrane region" description="Helical" evidence="1">
    <location>
        <begin position="258"/>
        <end position="282"/>
    </location>
</feature>
<dbReference type="EMBL" id="CP031769">
    <property type="protein sequence ID" value="AXR08226.1"/>
    <property type="molecule type" value="Genomic_DNA"/>
</dbReference>
<feature type="transmembrane region" description="Helical" evidence="1">
    <location>
        <begin position="220"/>
        <end position="246"/>
    </location>
</feature>
<evidence type="ECO:0000256" key="1">
    <source>
        <dbReference type="SAM" id="Phobius"/>
    </source>
</evidence>
<name>A0A346NRR9_9ALTE</name>
<keyword evidence="3" id="KW-1185">Reference proteome</keyword>